<evidence type="ECO:0000313" key="2">
    <source>
        <dbReference type="Proteomes" id="UP000275571"/>
    </source>
</evidence>
<organism evidence="1 2">
    <name type="scientific">Borrelia turcica IST7</name>
    <dbReference type="NCBI Taxonomy" id="1104446"/>
    <lineage>
        <taxon>Bacteria</taxon>
        <taxon>Pseudomonadati</taxon>
        <taxon>Spirochaetota</taxon>
        <taxon>Spirochaetia</taxon>
        <taxon>Spirochaetales</taxon>
        <taxon>Borreliaceae</taxon>
        <taxon>Borrelia</taxon>
    </lineage>
</organism>
<evidence type="ECO:0008006" key="3">
    <source>
        <dbReference type="Google" id="ProtNLM"/>
    </source>
</evidence>
<dbReference type="AlphaFoldDB" id="A0A386PNT8"/>
<accession>A0A386PNT8</accession>
<dbReference type="PROSITE" id="PS51257">
    <property type="entry name" value="PROKAR_LIPOPROTEIN"/>
    <property type="match status" value="1"/>
</dbReference>
<dbReference type="KEGG" id="btur:DB313_04670"/>
<dbReference type="Proteomes" id="UP000275571">
    <property type="component" value="Plasmid lp129"/>
</dbReference>
<keyword evidence="1" id="KW-0614">Plasmid</keyword>
<keyword evidence="2" id="KW-1185">Reference proteome</keyword>
<dbReference type="RefSeq" id="WP_120104714.1">
    <property type="nucleotide sequence ID" value="NZ_CP028885.1"/>
</dbReference>
<dbReference type="EMBL" id="CP028885">
    <property type="protein sequence ID" value="AYE36795.1"/>
    <property type="molecule type" value="Genomic_DNA"/>
</dbReference>
<evidence type="ECO:0000313" key="1">
    <source>
        <dbReference type="EMBL" id="AYE36795.1"/>
    </source>
</evidence>
<proteinExistence type="predicted"/>
<name>A0A386PNT8_9SPIR</name>
<sequence>MRFNTKGILVLFTMTMVFVGCNHSGDLSEKTRELNNLGDLENTLVESTDKGSNELEVVTVDTGEGTSNHTVETVKQEKVAVSDAPESLVQPAEKTVTNESPVVASMSHSNKIVFNSVEKRLSEIDNGIQGSFYLMNINGVNKEAFITAVNNLSDALKSKSDRLKSKAYLLGQSDKTMFVEMEKKIDEMLGKIGNKVTSTVANDELSLKIINMNDLHIMLVNKNNELNKILN</sequence>
<protein>
    <recommendedName>
        <fullName evidence="3">Lipoprotein</fullName>
    </recommendedName>
</protein>
<geneLocation type="plasmid" evidence="1 2">
    <name>lp129</name>
</geneLocation>
<reference evidence="1 2" key="1">
    <citation type="journal article" date="2018" name="Infect. Genet. Evol.">
        <title>Genome-wide analysis of Borrelia turcica and 'Candidatus Borrelia tachyglossi' shows relapsing fever-like genomes with unique genomic links to Lyme disease Borrelia.</title>
        <authorList>
            <person name="Gofton A.W."/>
            <person name="Margos G."/>
            <person name="Fingerle V."/>
            <person name="Hepner S."/>
            <person name="Loh S.M."/>
            <person name="Ryan U."/>
            <person name="Irwin P."/>
            <person name="Oskam C.L."/>
        </authorList>
    </citation>
    <scope>NUCLEOTIDE SEQUENCE [LARGE SCALE GENOMIC DNA]</scope>
    <source>
        <strain evidence="1 2">IST7</strain>
        <plasmid evidence="1">lp129</plasmid>
    </source>
</reference>
<gene>
    <name evidence="1" type="ORF">DB313_04670</name>
</gene>